<dbReference type="Gene3D" id="1.10.10.10">
    <property type="entry name" value="Winged helix-like DNA-binding domain superfamily/Winged helix DNA-binding domain"/>
    <property type="match status" value="1"/>
</dbReference>
<evidence type="ECO:0000313" key="5">
    <source>
        <dbReference type="Proteomes" id="UP000635278"/>
    </source>
</evidence>
<organism evidence="4 5">
    <name type="scientific">Acetobacter musti</name>
    <dbReference type="NCBI Taxonomy" id="864732"/>
    <lineage>
        <taxon>Bacteria</taxon>
        <taxon>Pseudomonadati</taxon>
        <taxon>Pseudomonadota</taxon>
        <taxon>Alphaproteobacteria</taxon>
        <taxon>Acetobacterales</taxon>
        <taxon>Acetobacteraceae</taxon>
        <taxon>Acetobacter</taxon>
    </lineage>
</organism>
<dbReference type="InterPro" id="IPR036388">
    <property type="entry name" value="WH-like_DNA-bd_sf"/>
</dbReference>
<proteinExistence type="predicted"/>
<protein>
    <recommendedName>
        <fullName evidence="3">OmpR/PhoB-type domain-containing protein</fullName>
    </recommendedName>
</protein>
<dbReference type="SUPFAM" id="SSF46894">
    <property type="entry name" value="C-terminal effector domain of the bipartite response regulators"/>
    <property type="match status" value="1"/>
</dbReference>
<keyword evidence="1 2" id="KW-0238">DNA-binding</keyword>
<evidence type="ECO:0000259" key="3">
    <source>
        <dbReference type="PROSITE" id="PS51755"/>
    </source>
</evidence>
<evidence type="ECO:0000256" key="2">
    <source>
        <dbReference type="PROSITE-ProRule" id="PRU01091"/>
    </source>
</evidence>
<dbReference type="PROSITE" id="PS51755">
    <property type="entry name" value="OMPR_PHOB"/>
    <property type="match status" value="1"/>
</dbReference>
<sequence>MSAASEIILLRCGSLSLDVETRELSGPRGAIRLDPLNFAMMERLMRRPGVIVEDTAMVSALWPEPDDEPDDPDNTLRHKASVLRGTICVLGCAGRNKVSISRERGVGFFIEVRSGGRAVDDDGGM</sequence>
<dbReference type="EMBL" id="WOTB01000020">
    <property type="protein sequence ID" value="NHN85789.1"/>
    <property type="molecule type" value="Genomic_DNA"/>
</dbReference>
<dbReference type="Proteomes" id="UP000635278">
    <property type="component" value="Unassembled WGS sequence"/>
</dbReference>
<accession>A0ABX0JSI4</accession>
<keyword evidence="5" id="KW-1185">Reference proteome</keyword>
<name>A0ABX0JSI4_9PROT</name>
<dbReference type="RefSeq" id="WP_173584181.1">
    <property type="nucleotide sequence ID" value="NZ_WOTB01000020.1"/>
</dbReference>
<dbReference type="InterPro" id="IPR001867">
    <property type="entry name" value="OmpR/PhoB-type_DNA-bd"/>
</dbReference>
<feature type="domain" description="OmpR/PhoB-type" evidence="3">
    <location>
        <begin position="7"/>
        <end position="112"/>
    </location>
</feature>
<evidence type="ECO:0000313" key="4">
    <source>
        <dbReference type="EMBL" id="NHN85789.1"/>
    </source>
</evidence>
<evidence type="ECO:0000256" key="1">
    <source>
        <dbReference type="ARBA" id="ARBA00023125"/>
    </source>
</evidence>
<comment type="caution">
    <text evidence="4">The sequence shown here is derived from an EMBL/GenBank/DDBJ whole genome shotgun (WGS) entry which is preliminary data.</text>
</comment>
<dbReference type="InterPro" id="IPR016032">
    <property type="entry name" value="Sig_transdc_resp-reg_C-effctor"/>
</dbReference>
<reference evidence="4 5" key="1">
    <citation type="journal article" date="2020" name="Int. J. Syst. Evol. Microbiol.">
        <title>Novel acetic acid bacteria from cider fermentations: Acetobacter conturbans sp. nov. and Acetobacter fallax sp. nov.</title>
        <authorList>
            <person name="Sombolestani A.S."/>
            <person name="Cleenwerck I."/>
            <person name="Cnockaert M."/>
            <person name="Borremans W."/>
            <person name="Wieme A.D."/>
            <person name="De Vuyst L."/>
            <person name="Vandamme P."/>
        </authorList>
    </citation>
    <scope>NUCLEOTIDE SEQUENCE [LARGE SCALE GENOMIC DNA]</scope>
    <source>
        <strain evidence="4 5">LMG 30640</strain>
    </source>
</reference>
<feature type="DNA-binding region" description="OmpR/PhoB-type" evidence="2">
    <location>
        <begin position="7"/>
        <end position="112"/>
    </location>
</feature>
<gene>
    <name evidence="4" type="ORF">GOB93_14225</name>
</gene>